<dbReference type="OrthoDB" id="548957at2759"/>
<reference evidence="3" key="1">
    <citation type="journal article" date="2020" name="bioRxiv">
        <title>Comparative genomics of Chlamydomonas.</title>
        <authorList>
            <person name="Craig R.J."/>
            <person name="Hasan A.R."/>
            <person name="Ness R.W."/>
            <person name="Keightley P.D."/>
        </authorList>
    </citation>
    <scope>NUCLEOTIDE SEQUENCE</scope>
    <source>
        <strain evidence="3">SAG 7.73</strain>
    </source>
</reference>
<feature type="compositionally biased region" description="Low complexity" evidence="1">
    <location>
        <begin position="315"/>
        <end position="331"/>
    </location>
</feature>
<comment type="caution">
    <text evidence="3">The sequence shown here is derived from an EMBL/GenBank/DDBJ whole genome shotgun (WGS) entry which is preliminary data.</text>
</comment>
<dbReference type="Proteomes" id="UP000650467">
    <property type="component" value="Unassembled WGS sequence"/>
</dbReference>
<dbReference type="AlphaFoldDB" id="A0A835T7D2"/>
<feature type="region of interest" description="Disordered" evidence="1">
    <location>
        <begin position="303"/>
        <end position="414"/>
    </location>
</feature>
<dbReference type="EMBL" id="JAEHOC010000020">
    <property type="protein sequence ID" value="KAG2432936.1"/>
    <property type="molecule type" value="Genomic_DNA"/>
</dbReference>
<accession>A0A835T7D2</accession>
<keyword evidence="2" id="KW-0812">Transmembrane</keyword>
<protein>
    <submittedName>
        <fullName evidence="3">Uncharacterized protein</fullName>
    </submittedName>
</protein>
<evidence type="ECO:0000256" key="1">
    <source>
        <dbReference type="SAM" id="MobiDB-lite"/>
    </source>
</evidence>
<feature type="region of interest" description="Disordered" evidence="1">
    <location>
        <begin position="829"/>
        <end position="913"/>
    </location>
</feature>
<evidence type="ECO:0000256" key="2">
    <source>
        <dbReference type="SAM" id="Phobius"/>
    </source>
</evidence>
<feature type="compositionally biased region" description="Gly residues" evidence="1">
    <location>
        <begin position="1038"/>
        <end position="1047"/>
    </location>
</feature>
<proteinExistence type="predicted"/>
<keyword evidence="4" id="KW-1185">Reference proteome</keyword>
<organism evidence="3 4">
    <name type="scientific">Chlamydomonas incerta</name>
    <dbReference type="NCBI Taxonomy" id="51695"/>
    <lineage>
        <taxon>Eukaryota</taxon>
        <taxon>Viridiplantae</taxon>
        <taxon>Chlorophyta</taxon>
        <taxon>core chlorophytes</taxon>
        <taxon>Chlorophyceae</taxon>
        <taxon>CS clade</taxon>
        <taxon>Chlamydomonadales</taxon>
        <taxon>Chlamydomonadaceae</taxon>
        <taxon>Chlamydomonas</taxon>
    </lineage>
</organism>
<feature type="compositionally biased region" description="Polar residues" evidence="1">
    <location>
        <begin position="856"/>
        <end position="875"/>
    </location>
</feature>
<evidence type="ECO:0000313" key="4">
    <source>
        <dbReference type="Proteomes" id="UP000650467"/>
    </source>
</evidence>
<sequence length="1264" mass="130550">MEQQRQQQLRDSARAARLLATDLAGASFLLAVHIAISLRLDTTGEGGSSAAAGWLAADATGPAAPTTPALALLFRAAQVARYAVWCLFARPILLGDWAWLLTTLDYLAVTALLLALVVARRRQRHQRRGAAAGAAAAAADEAAAAGSGALWRWWSRHRDLVILLHTPLPRTLLQCAGYATLPRPKWALAGFAAYTRALATRPVVDAVFVFAYHLFVPVRLAGCDLLLPALNTATAFALSAVVGPQLLAAQRSAGAASASLRAPQQRLLTELPLRQQVLVAALYGVLPAAVAYVQGRAAQLGRSVRSRGGADGGARRALSAQHQQQPAAAVAELQEPMAEKPRRVLHVPSPTATPERPRSRQSAQRRHDAATDGAVCSGRASWLSSEVTGADPTHDSPAASPPAPRRQTPCLPPQKQVLVGRPLATAGSAPHKLRRSNAAAGLVCGYRSLTSCAVLSVKVQNHPGSFENYSRQVLEAAPAIAAAAWRPAADSSLATCGKHADDSAAPYLGPAVVVRGCVQLVMWMRTLTVAATADDEVAAPAHAHEAKHGQALDARLLSQLLPNGDQVSGLAVQQQTVAAAAAPVGSAGVQLLHLAPPVLQLSGTATGTLSPPPPEPLRLRLFSQQPQRARLLVVGSGGAAAATAGAGLRAQQVFAKLQVQLCGGEQELELDGEVLQQLLLVACAGAAAGEAEVPSRRARALQLLLLPPVHDDDEPAEGSSKGGTPQTLPLLHFTAPLLVLPAAAAAELRGLWEQVAAEADGDAAAAHAALQPLLSDLSYVLEAAETASEGEPALCAKVGAAVVSADLLTYFRSTGLVAAAELLHPPGAAPTNSSKPASGPPLLPLSASSACATDASGDTSEGSSHTSTPSPHRNTPAQQQPAAAGTDRSPVLVTPPLPSAPSGAAPLVPLQPPPQRTVSLRDLVLGFSPPQLEARFAEWRAQRLAGTAPYLLLVTALPYVVACTRSALQGYAGMTSMSTLNGLEWASDVLALVGLTALVRRRQRLHRQQQQRQQQQRRPDATAAAMAGQQQQQPTGGQAAGGSGSGAGSSTAADPAEGVARQQRARSKQQQEDGAACCGPSSHGGAALAAAGAAAAGPPAAAAPDAAATGLCGAYAAYEALQTFLSPLILFVTLMLTRLGVLAFNPAYLGSSKLAAALVIYRGLFRPLASPLRARCATSAAVVLLYGSCDAMALALAKPNWSGVRLLGLAGGVRAAAAATSAACEWRARGRFLQQRRQLQLQQQEEGRMVRSNGGVAEMKVKDA</sequence>
<keyword evidence="2" id="KW-0472">Membrane</keyword>
<name>A0A835T7D2_CHLIN</name>
<evidence type="ECO:0000313" key="3">
    <source>
        <dbReference type="EMBL" id="KAG2432936.1"/>
    </source>
</evidence>
<feature type="transmembrane region" description="Helical" evidence="2">
    <location>
        <begin position="97"/>
        <end position="119"/>
    </location>
</feature>
<feature type="transmembrane region" description="Helical" evidence="2">
    <location>
        <begin position="15"/>
        <end position="36"/>
    </location>
</feature>
<feature type="region of interest" description="Disordered" evidence="1">
    <location>
        <begin position="1006"/>
        <end position="1078"/>
    </location>
</feature>
<keyword evidence="2" id="KW-1133">Transmembrane helix</keyword>
<gene>
    <name evidence="3" type="ORF">HXX76_008665</name>
</gene>
<feature type="compositionally biased region" description="Low complexity" evidence="1">
    <location>
        <begin position="1010"/>
        <end position="1037"/>
    </location>
</feature>